<sequence>MEETLRRALQRRGAPRGARVEAGEGDWALVAAPEEAGLGPRGARDFDSLDEELHKVVHLLSGVPGFAVPGAKATRPEDAGGRQHHGDDNDDDQDRIFIEHVIAALSTAFTAVAKFEQDPNFRKRANITMEDSLGMRSEDVVSGYLARDAACLTRLLYFVALGPAASAVAAILETLAPSLLEQDWVHALLSGRQSADNGKSTQENDGSELAAATAAGEGAPVARHVAWHQEASQVAIILQDESMRVLALENGAWHDHARGAITHEFQHGVSCVAWQPMSSDGIALGCATGVCLWTSELQWMVHLASDGLGVGSLAWSPNGRSLACGSARSGDVVLWDVGSRTHARLQRLRGVTDRLLWSPNGAYLYAGARGLGFRVWEAKSWGCELWSDFAQEVQDAAWSGDGKTLLVATGPSPSAKIAKEDEKASVFAISFVHKPPAIGGDLIPLELDLSSSIGPAASLGLGSDRVRVAGMAWNESSDRLAIRFVDAPAVALYAARWDSQLAFFFLGFVWGPPGAVPCELAFKSSFAPGALLMVNYRCSDGCSAVRLVPLYFDKSRS</sequence>
<protein>
    <submittedName>
        <fullName evidence="2">Aladin</fullName>
    </submittedName>
</protein>
<dbReference type="GO" id="GO:0005643">
    <property type="term" value="C:nuclear pore"/>
    <property type="evidence" value="ECO:0007669"/>
    <property type="project" value="TreeGrafter"/>
</dbReference>
<reference evidence="2 3" key="1">
    <citation type="submission" date="2017-12" db="EMBL/GenBank/DDBJ databases">
        <title>Sequencing, de novo assembly and annotation of complete genome of a new Thraustochytrid species, strain FCC1311.</title>
        <authorList>
            <person name="Sedici K."/>
            <person name="Godart F."/>
            <person name="Aiese Cigliano R."/>
            <person name="Sanseverino W."/>
            <person name="Barakat M."/>
            <person name="Ortet P."/>
            <person name="Marechal E."/>
            <person name="Cagnac O."/>
            <person name="Amato A."/>
        </authorList>
    </citation>
    <scope>NUCLEOTIDE SEQUENCE [LARGE SCALE GENOMIC DNA]</scope>
</reference>
<name>A0A2R5H1I3_9STRA</name>
<evidence type="ECO:0000313" key="2">
    <source>
        <dbReference type="EMBL" id="GBG34204.1"/>
    </source>
</evidence>
<feature type="region of interest" description="Disordered" evidence="1">
    <location>
        <begin position="68"/>
        <end position="92"/>
    </location>
</feature>
<dbReference type="Proteomes" id="UP000241890">
    <property type="component" value="Unassembled WGS sequence"/>
</dbReference>
<dbReference type="InterPro" id="IPR001680">
    <property type="entry name" value="WD40_rpt"/>
</dbReference>
<dbReference type="GO" id="GO:0006913">
    <property type="term" value="P:nucleocytoplasmic transport"/>
    <property type="evidence" value="ECO:0007669"/>
    <property type="project" value="TreeGrafter"/>
</dbReference>
<dbReference type="PANTHER" id="PTHR14494:SF0">
    <property type="entry name" value="ALADIN"/>
    <property type="match status" value="1"/>
</dbReference>
<comment type="caution">
    <text evidence="2">The sequence shown here is derived from an EMBL/GenBank/DDBJ whole genome shotgun (WGS) entry which is preliminary data.</text>
</comment>
<feature type="region of interest" description="Disordered" evidence="1">
    <location>
        <begin position="1"/>
        <end position="21"/>
    </location>
</feature>
<feature type="compositionally biased region" description="Basic and acidic residues" evidence="1">
    <location>
        <begin position="74"/>
        <end position="87"/>
    </location>
</feature>
<keyword evidence="3" id="KW-1185">Reference proteome</keyword>
<feature type="compositionally biased region" description="Polar residues" evidence="1">
    <location>
        <begin position="194"/>
        <end position="204"/>
    </location>
</feature>
<dbReference type="OrthoDB" id="411991at2759"/>
<dbReference type="Pfam" id="PF00400">
    <property type="entry name" value="WD40"/>
    <property type="match status" value="1"/>
</dbReference>
<evidence type="ECO:0000256" key="1">
    <source>
        <dbReference type="SAM" id="MobiDB-lite"/>
    </source>
</evidence>
<dbReference type="InParanoid" id="A0A2R5H1I3"/>
<dbReference type="SMART" id="SM00320">
    <property type="entry name" value="WD40"/>
    <property type="match status" value="4"/>
</dbReference>
<evidence type="ECO:0000313" key="3">
    <source>
        <dbReference type="Proteomes" id="UP000241890"/>
    </source>
</evidence>
<dbReference type="InterPro" id="IPR045139">
    <property type="entry name" value="Aladin"/>
</dbReference>
<dbReference type="EMBL" id="BEYU01000184">
    <property type="protein sequence ID" value="GBG34204.1"/>
    <property type="molecule type" value="Genomic_DNA"/>
</dbReference>
<dbReference type="SUPFAM" id="SSF82171">
    <property type="entry name" value="DPP6 N-terminal domain-like"/>
    <property type="match status" value="1"/>
</dbReference>
<dbReference type="AlphaFoldDB" id="A0A2R5H1I3"/>
<dbReference type="Gene3D" id="2.130.10.10">
    <property type="entry name" value="YVTN repeat-like/Quinoprotein amine dehydrogenase"/>
    <property type="match status" value="1"/>
</dbReference>
<dbReference type="InterPro" id="IPR015943">
    <property type="entry name" value="WD40/YVTN_repeat-like_dom_sf"/>
</dbReference>
<proteinExistence type="predicted"/>
<accession>A0A2R5H1I3</accession>
<organism evidence="2 3">
    <name type="scientific">Hondaea fermentalgiana</name>
    <dbReference type="NCBI Taxonomy" id="2315210"/>
    <lineage>
        <taxon>Eukaryota</taxon>
        <taxon>Sar</taxon>
        <taxon>Stramenopiles</taxon>
        <taxon>Bigyra</taxon>
        <taxon>Labyrinthulomycetes</taxon>
        <taxon>Thraustochytrida</taxon>
        <taxon>Thraustochytriidae</taxon>
        <taxon>Hondaea</taxon>
    </lineage>
</organism>
<feature type="region of interest" description="Disordered" evidence="1">
    <location>
        <begin position="194"/>
        <end position="213"/>
    </location>
</feature>
<gene>
    <name evidence="2" type="ORF">FCC1311_104282</name>
</gene>
<dbReference type="PANTHER" id="PTHR14494">
    <property type="entry name" value="ALADIN/ADRACALIN/AAAS"/>
    <property type="match status" value="1"/>
</dbReference>